<dbReference type="InterPro" id="IPR036390">
    <property type="entry name" value="WH_DNA-bd_sf"/>
</dbReference>
<dbReference type="EMBL" id="JABCJJ010000033">
    <property type="protein sequence ID" value="NMR21397.1"/>
    <property type="molecule type" value="Genomic_DNA"/>
</dbReference>
<dbReference type="SUPFAM" id="SSF46785">
    <property type="entry name" value="Winged helix' DNA-binding domain"/>
    <property type="match status" value="1"/>
</dbReference>
<dbReference type="GO" id="GO:0043200">
    <property type="term" value="P:response to amino acid"/>
    <property type="evidence" value="ECO:0007669"/>
    <property type="project" value="TreeGrafter"/>
</dbReference>
<dbReference type="RefSeq" id="WP_169325769.1">
    <property type="nucleotide sequence ID" value="NZ_JABCJJ010000033.1"/>
</dbReference>
<feature type="domain" description="HTH asnC-type" evidence="4">
    <location>
        <begin position="4"/>
        <end position="65"/>
    </location>
</feature>
<dbReference type="InterPro" id="IPR036388">
    <property type="entry name" value="WH-like_DNA-bd_sf"/>
</dbReference>
<gene>
    <name evidence="5" type="ORF">HIR71_14430</name>
</gene>
<accession>A0A7Y0M2P8</accession>
<dbReference type="InterPro" id="IPR011008">
    <property type="entry name" value="Dimeric_a/b-barrel"/>
</dbReference>
<dbReference type="SUPFAM" id="SSF54909">
    <property type="entry name" value="Dimeric alpha+beta barrel"/>
    <property type="match status" value="1"/>
</dbReference>
<dbReference type="PRINTS" id="PR00033">
    <property type="entry name" value="HTHASNC"/>
</dbReference>
<keyword evidence="1" id="KW-0805">Transcription regulation</keyword>
<evidence type="ECO:0000313" key="6">
    <source>
        <dbReference type="Proteomes" id="UP000562124"/>
    </source>
</evidence>
<dbReference type="AlphaFoldDB" id="A0A7Y0M2P8"/>
<evidence type="ECO:0000259" key="4">
    <source>
        <dbReference type="PROSITE" id="PS50956"/>
    </source>
</evidence>
<dbReference type="PANTHER" id="PTHR30154">
    <property type="entry name" value="LEUCINE-RESPONSIVE REGULATORY PROTEIN"/>
    <property type="match status" value="1"/>
</dbReference>
<dbReference type="GO" id="GO:0043565">
    <property type="term" value="F:sequence-specific DNA binding"/>
    <property type="evidence" value="ECO:0007669"/>
    <property type="project" value="InterPro"/>
</dbReference>
<dbReference type="Gene3D" id="1.10.10.10">
    <property type="entry name" value="Winged helix-like DNA-binding domain superfamily/Winged helix DNA-binding domain"/>
    <property type="match status" value="1"/>
</dbReference>
<reference evidence="5 6" key="1">
    <citation type="submission" date="2020-04" db="EMBL/GenBank/DDBJ databases">
        <title>Sequencing and Assembly of C. fimi.</title>
        <authorList>
            <person name="Ramsey A.R."/>
        </authorList>
    </citation>
    <scope>NUCLEOTIDE SEQUENCE [LARGE SCALE GENOMIC DNA]</scope>
    <source>
        <strain evidence="5 6">SB</strain>
    </source>
</reference>
<organism evidence="5 6">
    <name type="scientific">Cellulomonas fimi</name>
    <dbReference type="NCBI Taxonomy" id="1708"/>
    <lineage>
        <taxon>Bacteria</taxon>
        <taxon>Bacillati</taxon>
        <taxon>Actinomycetota</taxon>
        <taxon>Actinomycetes</taxon>
        <taxon>Micrococcales</taxon>
        <taxon>Cellulomonadaceae</taxon>
        <taxon>Cellulomonas</taxon>
    </lineage>
</organism>
<dbReference type="Proteomes" id="UP000562124">
    <property type="component" value="Unassembled WGS sequence"/>
</dbReference>
<keyword evidence="3" id="KW-0804">Transcription</keyword>
<evidence type="ECO:0000256" key="3">
    <source>
        <dbReference type="ARBA" id="ARBA00023163"/>
    </source>
</evidence>
<dbReference type="Pfam" id="PF13404">
    <property type="entry name" value="HTH_AsnC-type"/>
    <property type="match status" value="1"/>
</dbReference>
<dbReference type="GO" id="GO:0005829">
    <property type="term" value="C:cytosol"/>
    <property type="evidence" value="ECO:0007669"/>
    <property type="project" value="TreeGrafter"/>
</dbReference>
<sequence length="166" mass="17779">MRRLDGTDVRLLLALVADPRGTVVAFAQALGLSRNTVQARMTALESRGALLPFDRRIDPVALGYQLTAFITVHVHQPRLPAIVQGLAQIPEVVEAYGLSGPSDLLLRVVARDAEDLFRINGAVLAVAGVERAETSLAMGEVIPYRMVPLLEASGRAHPATAHETLG</sequence>
<dbReference type="InterPro" id="IPR000485">
    <property type="entry name" value="AsnC-type_HTH_dom"/>
</dbReference>
<evidence type="ECO:0000256" key="1">
    <source>
        <dbReference type="ARBA" id="ARBA00023015"/>
    </source>
</evidence>
<comment type="caution">
    <text evidence="5">The sequence shown here is derived from an EMBL/GenBank/DDBJ whole genome shotgun (WGS) entry which is preliminary data.</text>
</comment>
<dbReference type="Pfam" id="PF01037">
    <property type="entry name" value="AsnC_trans_reg"/>
    <property type="match status" value="1"/>
</dbReference>
<dbReference type="InterPro" id="IPR019887">
    <property type="entry name" value="Tscrpt_reg_AsnC/Lrp_C"/>
</dbReference>
<dbReference type="PANTHER" id="PTHR30154:SF34">
    <property type="entry name" value="TRANSCRIPTIONAL REGULATOR AZLB"/>
    <property type="match status" value="1"/>
</dbReference>
<dbReference type="PROSITE" id="PS50956">
    <property type="entry name" value="HTH_ASNC_2"/>
    <property type="match status" value="1"/>
</dbReference>
<dbReference type="InterPro" id="IPR019888">
    <property type="entry name" value="Tscrpt_reg_AsnC-like"/>
</dbReference>
<keyword evidence="6" id="KW-1185">Reference proteome</keyword>
<proteinExistence type="predicted"/>
<dbReference type="SMART" id="SM00344">
    <property type="entry name" value="HTH_ASNC"/>
    <property type="match status" value="1"/>
</dbReference>
<protein>
    <submittedName>
        <fullName evidence="5">Lrp/AsnC family transcriptional regulator</fullName>
    </submittedName>
</protein>
<evidence type="ECO:0000313" key="5">
    <source>
        <dbReference type="EMBL" id="NMR21397.1"/>
    </source>
</evidence>
<evidence type="ECO:0000256" key="2">
    <source>
        <dbReference type="ARBA" id="ARBA00023125"/>
    </source>
</evidence>
<keyword evidence="2" id="KW-0238">DNA-binding</keyword>
<dbReference type="Gene3D" id="3.30.70.920">
    <property type="match status" value="1"/>
</dbReference>
<name>A0A7Y0M2P8_CELFI</name>